<gene>
    <name evidence="8" type="ORF">UK23_06480</name>
</gene>
<dbReference type="InterPro" id="IPR033116">
    <property type="entry name" value="TRYPSIN_SER"/>
</dbReference>
<dbReference type="GO" id="GO:0006508">
    <property type="term" value="P:proteolysis"/>
    <property type="evidence" value="ECO:0007669"/>
    <property type="project" value="UniProtKB-KW"/>
</dbReference>
<evidence type="ECO:0000256" key="1">
    <source>
        <dbReference type="ARBA" id="ARBA00004613"/>
    </source>
</evidence>
<keyword evidence="3" id="KW-0964">Secreted</keyword>
<feature type="domain" description="Peptidase S1" evidence="7">
    <location>
        <begin position="36"/>
        <end position="258"/>
    </location>
</feature>
<keyword evidence="5" id="KW-0378">Hydrolase</keyword>
<dbReference type="InterPro" id="IPR009003">
    <property type="entry name" value="Peptidase_S1_PA"/>
</dbReference>
<feature type="chain" id="PRO_5002441979" evidence="6">
    <location>
        <begin position="30"/>
        <end position="258"/>
    </location>
</feature>
<dbReference type="PROSITE" id="PS00134">
    <property type="entry name" value="TRYPSIN_HIS"/>
    <property type="match status" value="1"/>
</dbReference>
<dbReference type="GO" id="GO:0005576">
    <property type="term" value="C:extracellular region"/>
    <property type="evidence" value="ECO:0007669"/>
    <property type="project" value="UniProtKB-SubCell"/>
</dbReference>
<dbReference type="PRINTS" id="PR00722">
    <property type="entry name" value="CHYMOTRYPSIN"/>
</dbReference>
<protein>
    <submittedName>
        <fullName evidence="8">Serine protease</fullName>
    </submittedName>
</protein>
<dbReference type="PANTHER" id="PTHR24276:SF98">
    <property type="entry name" value="FI18310P1-RELATED"/>
    <property type="match status" value="1"/>
</dbReference>
<sequence length="258" mass="26626">MAKTLHRLILSVVVTALASIFMTAPAANADDVSPMIVGGTRASTATYPWVVMLTTTANFQFCGGTLVKANKVVTAAHCVKGRTPASTRVVHGRDDKQTTVGTTANVTKIWVHPSYTTATAGYDVAVLTLDRNISSATLPLATPADTALYAAGNSALILGWGTTSSGGSASRYLLKANVPLTSDATCKTAYSQYSNTSMVCAGFPQGGVDTCQGDSGGPLVFGGKLIGDTSWGQGCAAPKYPGVYGRIAPYYSVINAQL</sequence>
<dbReference type="InterPro" id="IPR001254">
    <property type="entry name" value="Trypsin_dom"/>
</dbReference>
<keyword evidence="4" id="KW-1015">Disulfide bond</keyword>
<dbReference type="AlphaFoldDB" id="A0A0F0HCY6"/>
<dbReference type="PATRIC" id="fig|68170.10.peg.7401"/>
<dbReference type="GO" id="GO:0051604">
    <property type="term" value="P:protein maturation"/>
    <property type="evidence" value="ECO:0007669"/>
    <property type="project" value="UniProtKB-ARBA"/>
</dbReference>
<dbReference type="EMBL" id="JYJG01000033">
    <property type="protein sequence ID" value="KJK51488.1"/>
    <property type="molecule type" value="Genomic_DNA"/>
</dbReference>
<comment type="subcellular location">
    <subcellularLocation>
        <location evidence="1">Secreted</location>
    </subcellularLocation>
</comment>
<keyword evidence="5" id="KW-0720">Serine protease</keyword>
<dbReference type="CDD" id="cd00190">
    <property type="entry name" value="Tryp_SPc"/>
    <property type="match status" value="1"/>
</dbReference>
<dbReference type="InterPro" id="IPR018114">
    <property type="entry name" value="TRYPSIN_HIS"/>
</dbReference>
<dbReference type="OrthoDB" id="1496095at2"/>
<dbReference type="eggNOG" id="COG5640">
    <property type="taxonomic scope" value="Bacteria"/>
</dbReference>
<dbReference type="SMART" id="SM00020">
    <property type="entry name" value="Tryp_SPc"/>
    <property type="match status" value="1"/>
</dbReference>
<accession>A0A0F0HCY6</accession>
<dbReference type="InterPro" id="IPR043504">
    <property type="entry name" value="Peptidase_S1_PA_chymotrypsin"/>
</dbReference>
<dbReference type="Gene3D" id="2.40.10.10">
    <property type="entry name" value="Trypsin-like serine proteases"/>
    <property type="match status" value="1"/>
</dbReference>
<evidence type="ECO:0000313" key="9">
    <source>
        <dbReference type="Proteomes" id="UP000033393"/>
    </source>
</evidence>
<evidence type="ECO:0000259" key="7">
    <source>
        <dbReference type="PROSITE" id="PS50240"/>
    </source>
</evidence>
<dbReference type="STRING" id="68170.GCA_000974445_02937"/>
<evidence type="ECO:0000256" key="3">
    <source>
        <dbReference type="ARBA" id="ARBA00022525"/>
    </source>
</evidence>
<reference evidence="8 9" key="1">
    <citation type="submission" date="2015-02" db="EMBL/GenBank/DDBJ databases">
        <authorList>
            <person name="Ju K.-S."/>
            <person name="Doroghazi J.R."/>
            <person name="Metcalf W."/>
        </authorList>
    </citation>
    <scope>NUCLEOTIDE SEQUENCE [LARGE SCALE GENOMIC DNA]</scope>
    <source>
        <strain evidence="8 9">NRRL B-16140</strain>
    </source>
</reference>
<keyword evidence="6" id="KW-0732">Signal</keyword>
<keyword evidence="5 8" id="KW-0645">Protease</keyword>
<proteinExistence type="inferred from homology"/>
<dbReference type="GO" id="GO:0004252">
    <property type="term" value="F:serine-type endopeptidase activity"/>
    <property type="evidence" value="ECO:0007669"/>
    <property type="project" value="InterPro"/>
</dbReference>
<dbReference type="SUPFAM" id="SSF50494">
    <property type="entry name" value="Trypsin-like serine proteases"/>
    <property type="match status" value="1"/>
</dbReference>
<dbReference type="InterPro" id="IPR050430">
    <property type="entry name" value="Peptidase_S1"/>
</dbReference>
<evidence type="ECO:0000256" key="5">
    <source>
        <dbReference type="RuleBase" id="RU363034"/>
    </source>
</evidence>
<dbReference type="PROSITE" id="PS50240">
    <property type="entry name" value="TRYPSIN_DOM"/>
    <property type="match status" value="1"/>
</dbReference>
<evidence type="ECO:0000313" key="8">
    <source>
        <dbReference type="EMBL" id="KJK51488.1"/>
    </source>
</evidence>
<dbReference type="PANTHER" id="PTHR24276">
    <property type="entry name" value="POLYSERASE-RELATED"/>
    <property type="match status" value="1"/>
</dbReference>
<evidence type="ECO:0000256" key="6">
    <source>
        <dbReference type="SAM" id="SignalP"/>
    </source>
</evidence>
<keyword evidence="9" id="KW-1185">Reference proteome</keyword>
<dbReference type="Pfam" id="PF00089">
    <property type="entry name" value="Trypsin"/>
    <property type="match status" value="1"/>
</dbReference>
<organism evidence="8 9">
    <name type="scientific">Lentzea aerocolonigenes</name>
    <name type="common">Lechevalieria aerocolonigenes</name>
    <name type="synonym">Saccharothrix aerocolonigenes</name>
    <dbReference type="NCBI Taxonomy" id="68170"/>
    <lineage>
        <taxon>Bacteria</taxon>
        <taxon>Bacillati</taxon>
        <taxon>Actinomycetota</taxon>
        <taxon>Actinomycetes</taxon>
        <taxon>Pseudonocardiales</taxon>
        <taxon>Pseudonocardiaceae</taxon>
        <taxon>Lentzea</taxon>
    </lineage>
</organism>
<comment type="similarity">
    <text evidence="2">Belongs to the peptidase S1 family.</text>
</comment>
<evidence type="ECO:0000256" key="4">
    <source>
        <dbReference type="ARBA" id="ARBA00023157"/>
    </source>
</evidence>
<name>A0A0F0HCY6_LENAE</name>
<feature type="signal peptide" evidence="6">
    <location>
        <begin position="1"/>
        <end position="29"/>
    </location>
</feature>
<dbReference type="RefSeq" id="WP_045310459.1">
    <property type="nucleotide sequence ID" value="NZ_JYJG01000033.1"/>
</dbReference>
<dbReference type="Proteomes" id="UP000033393">
    <property type="component" value="Unassembled WGS sequence"/>
</dbReference>
<comment type="caution">
    <text evidence="8">The sequence shown here is derived from an EMBL/GenBank/DDBJ whole genome shotgun (WGS) entry which is preliminary data.</text>
</comment>
<dbReference type="PROSITE" id="PS00135">
    <property type="entry name" value="TRYPSIN_SER"/>
    <property type="match status" value="1"/>
</dbReference>
<dbReference type="FunFam" id="2.40.10.10:FF:000047">
    <property type="entry name" value="Trypsin eta"/>
    <property type="match status" value="1"/>
</dbReference>
<evidence type="ECO:0000256" key="2">
    <source>
        <dbReference type="ARBA" id="ARBA00007664"/>
    </source>
</evidence>
<dbReference type="InterPro" id="IPR001314">
    <property type="entry name" value="Peptidase_S1A"/>
</dbReference>